<accession>A0A6A7RYY2</accession>
<dbReference type="PANTHER" id="PTHR46056">
    <property type="entry name" value="LONG-CHAIN-ALCOHOL OXIDASE"/>
    <property type="match status" value="1"/>
</dbReference>
<protein>
    <submittedName>
        <fullName evidence="6">GMC family oxidoreductase</fullName>
    </submittedName>
</protein>
<dbReference type="InterPro" id="IPR036188">
    <property type="entry name" value="FAD/NAD-bd_sf"/>
</dbReference>
<dbReference type="GO" id="GO:0016491">
    <property type="term" value="F:oxidoreductase activity"/>
    <property type="evidence" value="ECO:0007669"/>
    <property type="project" value="UniProtKB-KW"/>
</dbReference>
<keyword evidence="3" id="KW-0274">FAD</keyword>
<name>A0A6A7RYY2_9PROT</name>
<proteinExistence type="inferred from homology"/>
<organism evidence="6 7">
    <name type="scientific">Candidatus Accumulibacter phosphatis</name>
    <dbReference type="NCBI Taxonomy" id="327160"/>
    <lineage>
        <taxon>Bacteria</taxon>
        <taxon>Pseudomonadati</taxon>
        <taxon>Pseudomonadota</taxon>
        <taxon>Betaproteobacteria</taxon>
        <taxon>Candidatus Accumulibacter</taxon>
    </lineage>
</organism>
<dbReference type="AlphaFoldDB" id="A0A6A7RYY2"/>
<sequence length="76" mass="7822">MEDPIKLGLAGGWKHIDASALPHSQTIDTDVVIVGTGAGGGVTADLLSAAGLRVVLIEEGPLRSSSDFNMLESEAY</sequence>
<evidence type="ECO:0000256" key="2">
    <source>
        <dbReference type="ARBA" id="ARBA00022630"/>
    </source>
</evidence>
<dbReference type="Gene3D" id="3.50.50.60">
    <property type="entry name" value="FAD/NAD(P)-binding domain"/>
    <property type="match status" value="1"/>
</dbReference>
<evidence type="ECO:0000256" key="1">
    <source>
        <dbReference type="ARBA" id="ARBA00010790"/>
    </source>
</evidence>
<evidence type="ECO:0000313" key="7">
    <source>
        <dbReference type="Proteomes" id="UP000342300"/>
    </source>
</evidence>
<evidence type="ECO:0000256" key="4">
    <source>
        <dbReference type="ARBA" id="ARBA00023002"/>
    </source>
</evidence>
<dbReference type="PANTHER" id="PTHR46056:SF12">
    <property type="entry name" value="LONG-CHAIN-ALCOHOL OXIDASE"/>
    <property type="match status" value="1"/>
</dbReference>
<evidence type="ECO:0000313" key="6">
    <source>
        <dbReference type="EMBL" id="MQM32142.1"/>
    </source>
</evidence>
<dbReference type="Pfam" id="PF01494">
    <property type="entry name" value="FAD_binding_3"/>
    <property type="match status" value="1"/>
</dbReference>
<dbReference type="EMBL" id="PDHS01000449">
    <property type="protein sequence ID" value="MQM32142.1"/>
    <property type="molecule type" value="Genomic_DNA"/>
</dbReference>
<feature type="non-terminal residue" evidence="6">
    <location>
        <position position="76"/>
    </location>
</feature>
<dbReference type="SUPFAM" id="SSF51905">
    <property type="entry name" value="FAD/NAD(P)-binding domain"/>
    <property type="match status" value="1"/>
</dbReference>
<comment type="similarity">
    <text evidence="1">Belongs to the GMC oxidoreductase family.</text>
</comment>
<keyword evidence="4" id="KW-0560">Oxidoreductase</keyword>
<reference evidence="6 7" key="1">
    <citation type="submission" date="2017-09" db="EMBL/GenBank/DDBJ databases">
        <title>Metagenomic Analysis Reveals Denitrifying Candidatus Accumulibacter and Flanking Population as a Source of N2O.</title>
        <authorList>
            <person name="Gao H."/>
            <person name="Mao Y."/>
            <person name="Zhao X."/>
            <person name="Liu W.-T."/>
            <person name="Zhang T."/>
            <person name="Wells G."/>
        </authorList>
    </citation>
    <scope>NUCLEOTIDE SEQUENCE [LARGE SCALE GENOMIC DNA]</scope>
    <source>
        <strain evidence="6">CANDO_2_IC</strain>
    </source>
</reference>
<dbReference type="GO" id="GO:0071949">
    <property type="term" value="F:FAD binding"/>
    <property type="evidence" value="ECO:0007669"/>
    <property type="project" value="InterPro"/>
</dbReference>
<keyword evidence="2" id="KW-0285">Flavoprotein</keyword>
<feature type="domain" description="FAD-binding" evidence="5">
    <location>
        <begin position="28"/>
        <end position="59"/>
    </location>
</feature>
<evidence type="ECO:0000256" key="3">
    <source>
        <dbReference type="ARBA" id="ARBA00022827"/>
    </source>
</evidence>
<gene>
    <name evidence="6" type="ORF">CRU78_17195</name>
</gene>
<dbReference type="Proteomes" id="UP000342300">
    <property type="component" value="Unassembled WGS sequence"/>
</dbReference>
<evidence type="ECO:0000259" key="5">
    <source>
        <dbReference type="Pfam" id="PF01494"/>
    </source>
</evidence>
<dbReference type="InterPro" id="IPR002938">
    <property type="entry name" value="FAD-bd"/>
</dbReference>
<comment type="caution">
    <text evidence="6">The sequence shown here is derived from an EMBL/GenBank/DDBJ whole genome shotgun (WGS) entry which is preliminary data.</text>
</comment>